<dbReference type="InterPro" id="IPR045141">
    <property type="entry name" value="NAA60-like"/>
</dbReference>
<dbReference type="AlphaFoldDB" id="A0A0J7KUL8"/>
<dbReference type="EMBL" id="LBMM01003107">
    <property type="protein sequence ID" value="KMQ93954.1"/>
    <property type="molecule type" value="Genomic_DNA"/>
</dbReference>
<dbReference type="GO" id="GO:0004402">
    <property type="term" value="F:histone acetyltransferase activity"/>
    <property type="evidence" value="ECO:0007669"/>
    <property type="project" value="TreeGrafter"/>
</dbReference>
<evidence type="ECO:0000313" key="5">
    <source>
        <dbReference type="EMBL" id="KMQ93954.1"/>
    </source>
</evidence>
<dbReference type="SUPFAM" id="SSF55729">
    <property type="entry name" value="Acyl-CoA N-acyltransferases (Nat)"/>
    <property type="match status" value="1"/>
</dbReference>
<dbReference type="PaxDb" id="67767-A0A0J7KUL8"/>
<dbReference type="Proteomes" id="UP000036403">
    <property type="component" value="Unassembled WGS sequence"/>
</dbReference>
<evidence type="ECO:0000256" key="2">
    <source>
        <dbReference type="ARBA" id="ARBA00022679"/>
    </source>
</evidence>
<dbReference type="GO" id="GO:0000139">
    <property type="term" value="C:Golgi membrane"/>
    <property type="evidence" value="ECO:0007669"/>
    <property type="project" value="TreeGrafter"/>
</dbReference>
<dbReference type="OrthoDB" id="47017at2759"/>
<comment type="caution">
    <text evidence="5">The sequence shown here is derived from an EMBL/GenBank/DDBJ whole genome shotgun (WGS) entry which is preliminary data.</text>
</comment>
<dbReference type="PANTHER" id="PTHR14744">
    <property type="entry name" value="N-ALPHA-ACETYLTRANSFERASE 60"/>
    <property type="match status" value="1"/>
</dbReference>
<dbReference type="InterPro" id="IPR016181">
    <property type="entry name" value="Acyl_CoA_acyltransferase"/>
</dbReference>
<gene>
    <name evidence="5" type="ORF">RF55_5909</name>
</gene>
<keyword evidence="2 5" id="KW-0808">Transferase</keyword>
<keyword evidence="4" id="KW-0012">Acyltransferase</keyword>
<dbReference type="GO" id="GO:0004596">
    <property type="term" value="F:protein-N-terminal amino-acid acetyltransferase activity"/>
    <property type="evidence" value="ECO:0007669"/>
    <property type="project" value="InterPro"/>
</dbReference>
<keyword evidence="6" id="KW-1185">Reference proteome</keyword>
<keyword evidence="3" id="KW-0156">Chromatin regulator</keyword>
<evidence type="ECO:0000256" key="1">
    <source>
        <dbReference type="ARBA" id="ARBA00013184"/>
    </source>
</evidence>
<reference evidence="5 6" key="1">
    <citation type="submission" date="2015-04" db="EMBL/GenBank/DDBJ databases">
        <title>Lasius niger genome sequencing.</title>
        <authorList>
            <person name="Konorov E.A."/>
            <person name="Nikitin M.A."/>
            <person name="Kirill M.V."/>
            <person name="Chang P."/>
        </authorList>
    </citation>
    <scope>NUCLEOTIDE SEQUENCE [LARGE SCALE GENOMIC DNA]</scope>
    <source>
        <tissue evidence="5">Whole</tissue>
    </source>
</reference>
<organism evidence="5 6">
    <name type="scientific">Lasius niger</name>
    <name type="common">Black garden ant</name>
    <dbReference type="NCBI Taxonomy" id="67767"/>
    <lineage>
        <taxon>Eukaryota</taxon>
        <taxon>Metazoa</taxon>
        <taxon>Ecdysozoa</taxon>
        <taxon>Arthropoda</taxon>
        <taxon>Hexapoda</taxon>
        <taxon>Insecta</taxon>
        <taxon>Pterygota</taxon>
        <taxon>Neoptera</taxon>
        <taxon>Endopterygota</taxon>
        <taxon>Hymenoptera</taxon>
        <taxon>Apocrita</taxon>
        <taxon>Aculeata</taxon>
        <taxon>Formicoidea</taxon>
        <taxon>Formicidae</taxon>
        <taxon>Formicinae</taxon>
        <taxon>Lasius</taxon>
        <taxon>Lasius</taxon>
    </lineage>
</organism>
<sequence length="260" mass="29121">MVVSFNRYLPVILPEIEDSESSGRVAVANRLEPHDGKQRASYITDETVARDCSTATICSGCPTTTTTTATTTTAGAASVTTPAVTVPLCVLGEVQLRFLCPDDLEEVRSLCQDWFPIDYPYSWYEDITSSSRFYALAAVYGGVIIGLIVAEIKPYARLNKEDRGILCSSLGKNCLVGYILSLGRCHFRLHSFLPYYYSIRGKCKDGFTYVLYVNGGHAPWGIWDWVRHLAGAMTNLVPCRVPRWIWQRLLWATTILSYHR</sequence>
<name>A0A0J7KUL8_LASNI</name>
<protein>
    <recommendedName>
        <fullName evidence="1">histone acetyltransferase</fullName>
        <ecNumber evidence="1">2.3.1.48</ecNumber>
    </recommendedName>
</protein>
<evidence type="ECO:0000256" key="3">
    <source>
        <dbReference type="ARBA" id="ARBA00022853"/>
    </source>
</evidence>
<evidence type="ECO:0000256" key="4">
    <source>
        <dbReference type="ARBA" id="ARBA00023315"/>
    </source>
</evidence>
<dbReference type="Gene3D" id="3.40.630.30">
    <property type="match status" value="1"/>
</dbReference>
<dbReference type="PANTHER" id="PTHR14744:SF15">
    <property type="entry name" value="N-ALPHA-ACETYLTRANSFERASE 60"/>
    <property type="match status" value="1"/>
</dbReference>
<proteinExistence type="predicted"/>
<evidence type="ECO:0000313" key="6">
    <source>
        <dbReference type="Proteomes" id="UP000036403"/>
    </source>
</evidence>
<dbReference type="STRING" id="67767.A0A0J7KUL8"/>
<accession>A0A0J7KUL8</accession>
<dbReference type="EC" id="2.3.1.48" evidence="1"/>